<reference evidence="2" key="1">
    <citation type="submission" date="2021-02" db="EMBL/GenBank/DDBJ databases">
        <title>Psilocybe cubensis genome.</title>
        <authorList>
            <person name="Mckernan K.J."/>
            <person name="Crawford S."/>
            <person name="Trippe A."/>
            <person name="Kane L.T."/>
            <person name="Mclaughlin S."/>
        </authorList>
    </citation>
    <scope>NUCLEOTIDE SEQUENCE [LARGE SCALE GENOMIC DNA]</scope>
    <source>
        <strain evidence="2">MGC-MH-2018</strain>
    </source>
</reference>
<dbReference type="AlphaFoldDB" id="A0A8H7XWB3"/>
<dbReference type="InterPro" id="IPR000719">
    <property type="entry name" value="Prot_kinase_dom"/>
</dbReference>
<dbReference type="GO" id="GO:0004672">
    <property type="term" value="F:protein kinase activity"/>
    <property type="evidence" value="ECO:0007669"/>
    <property type="project" value="InterPro"/>
</dbReference>
<evidence type="ECO:0000313" key="2">
    <source>
        <dbReference type="EMBL" id="KAG5168027.1"/>
    </source>
</evidence>
<dbReference type="SUPFAM" id="SSF56112">
    <property type="entry name" value="Protein kinase-like (PK-like)"/>
    <property type="match status" value="1"/>
</dbReference>
<dbReference type="GO" id="GO:0005524">
    <property type="term" value="F:ATP binding"/>
    <property type="evidence" value="ECO:0007669"/>
    <property type="project" value="InterPro"/>
</dbReference>
<gene>
    <name evidence="2" type="ORF">JR316_006619</name>
</gene>
<sequence length="371" mass="43291">MPLLSRIVENEEAEYDGLLTPAEADWVELQPLLLKNGYHLRPRYHPNWKPSWRRLWNFFYKDMWKCPDRIGLRRWNLIDAVRAHDGKRVVIKRVIVEDDNIGILKYLNQPEMLKDPRNNTVPLLDVISVPKPPGSKETALIVMPILYPFFSFMYPFHHAKEVVYAMEQLLLGVQFLHEHYIAHRDACVFNFMMDPTNIIPTGAHHQDDRLQPDGKTRIQFRDRCSVGPIKSYMIDYEFADFFPPGNTLCIGRYGQEKDVPEMSLTEPYDPFKLDVYQLGGVARMLIEEYEGLDFLVPIRDAMMHPDPTQRLTITESLSLFRNTISSLDAEFLSQSIQMKFRMSMSNPDALPPPTSPLPEIRKGFWKFCSRV</sequence>
<name>A0A8H7XWB3_PSICU</name>
<dbReference type="PROSITE" id="PS50011">
    <property type="entry name" value="PROTEIN_KINASE_DOM"/>
    <property type="match status" value="1"/>
</dbReference>
<proteinExistence type="predicted"/>
<dbReference type="EMBL" id="JAFIQS010000006">
    <property type="protein sequence ID" value="KAG5168027.1"/>
    <property type="molecule type" value="Genomic_DNA"/>
</dbReference>
<comment type="caution">
    <text evidence="2">The sequence shown here is derived from an EMBL/GenBank/DDBJ whole genome shotgun (WGS) entry which is preliminary data.</text>
</comment>
<dbReference type="Gene3D" id="1.10.510.10">
    <property type="entry name" value="Transferase(Phosphotransferase) domain 1"/>
    <property type="match status" value="1"/>
</dbReference>
<evidence type="ECO:0000259" key="1">
    <source>
        <dbReference type="PROSITE" id="PS50011"/>
    </source>
</evidence>
<organism evidence="2">
    <name type="scientific">Psilocybe cubensis</name>
    <name type="common">Psychedelic mushroom</name>
    <name type="synonym">Stropharia cubensis</name>
    <dbReference type="NCBI Taxonomy" id="181762"/>
    <lineage>
        <taxon>Eukaryota</taxon>
        <taxon>Fungi</taxon>
        <taxon>Dikarya</taxon>
        <taxon>Basidiomycota</taxon>
        <taxon>Agaricomycotina</taxon>
        <taxon>Agaricomycetes</taxon>
        <taxon>Agaricomycetidae</taxon>
        <taxon>Agaricales</taxon>
        <taxon>Agaricineae</taxon>
        <taxon>Strophariaceae</taxon>
        <taxon>Psilocybe</taxon>
    </lineage>
</organism>
<protein>
    <recommendedName>
        <fullName evidence="1">Protein kinase domain-containing protein</fullName>
    </recommendedName>
</protein>
<feature type="domain" description="Protein kinase" evidence="1">
    <location>
        <begin position="64"/>
        <end position="360"/>
    </location>
</feature>
<dbReference type="InterPro" id="IPR011009">
    <property type="entry name" value="Kinase-like_dom_sf"/>
</dbReference>
<dbReference type="OrthoDB" id="5987198at2759"/>
<accession>A0A8H7XWB3</accession>